<proteinExistence type="predicted"/>
<gene>
    <name evidence="2" type="ORF">ABE41_002880</name>
</gene>
<reference evidence="2 3" key="1">
    <citation type="submission" date="2016-08" db="EMBL/GenBank/DDBJ databases">
        <title>Complete genome sequence of Fictibacillus arsenicus G25-54, a strain with toxicity to nematodes and a potential arsenic-resistance activity.</title>
        <authorList>
            <person name="Zheng Z."/>
        </authorList>
    </citation>
    <scope>NUCLEOTIDE SEQUENCE [LARGE SCALE GENOMIC DNA]</scope>
    <source>
        <strain evidence="2 3">G25-54</strain>
    </source>
</reference>
<evidence type="ECO:0000256" key="1">
    <source>
        <dbReference type="SAM" id="Phobius"/>
    </source>
</evidence>
<dbReference type="EMBL" id="CP016761">
    <property type="protein sequence ID" value="ANX10957.1"/>
    <property type="molecule type" value="Genomic_DNA"/>
</dbReference>
<dbReference type="AlphaFoldDB" id="A0A1B1Z0G1"/>
<organism evidence="2 3">
    <name type="scientific">Fictibacillus arsenicus</name>
    <dbReference type="NCBI Taxonomy" id="255247"/>
    <lineage>
        <taxon>Bacteria</taxon>
        <taxon>Bacillati</taxon>
        <taxon>Bacillota</taxon>
        <taxon>Bacilli</taxon>
        <taxon>Bacillales</taxon>
        <taxon>Fictibacillaceae</taxon>
        <taxon>Fictibacillus</taxon>
    </lineage>
</organism>
<dbReference type="STRING" id="255247.ABE41_002880"/>
<protein>
    <submittedName>
        <fullName evidence="2">Uncharacterized protein</fullName>
    </submittedName>
</protein>
<feature type="transmembrane region" description="Helical" evidence="1">
    <location>
        <begin position="31"/>
        <end position="53"/>
    </location>
</feature>
<keyword evidence="1" id="KW-1133">Transmembrane helix</keyword>
<dbReference type="RefSeq" id="WP_066286349.1">
    <property type="nucleotide sequence ID" value="NZ_CP016761.1"/>
</dbReference>
<keyword evidence="3" id="KW-1185">Reference proteome</keyword>
<sequence>MMNKLYAKAQNKMETYKGYVNNEEGAQALEWIALGTVVIAVMAAIATGVSGNASGLGQAIIGKLSQLISSIN</sequence>
<evidence type="ECO:0000313" key="2">
    <source>
        <dbReference type="EMBL" id="ANX10957.1"/>
    </source>
</evidence>
<dbReference type="Proteomes" id="UP000077412">
    <property type="component" value="Chromosome"/>
</dbReference>
<evidence type="ECO:0000313" key="3">
    <source>
        <dbReference type="Proteomes" id="UP000077412"/>
    </source>
</evidence>
<keyword evidence="1" id="KW-0812">Transmembrane</keyword>
<name>A0A1B1Z0G1_9BACL</name>
<accession>A0A1B1Z0G1</accession>
<dbReference type="KEGG" id="far:ABE41_002880"/>
<keyword evidence="1" id="KW-0472">Membrane</keyword>